<dbReference type="InterPro" id="IPR039420">
    <property type="entry name" value="WalR-like"/>
</dbReference>
<dbReference type="InterPro" id="IPR016032">
    <property type="entry name" value="Sig_transdc_resp-reg_C-effctor"/>
</dbReference>
<dbReference type="InterPro" id="IPR000792">
    <property type="entry name" value="Tscrpt_reg_LuxR_C"/>
</dbReference>
<reference evidence="9 10" key="1">
    <citation type="submission" date="2020-11" db="EMBL/GenBank/DDBJ databases">
        <title>A novel isolate from a Black sea contaminated sediment with potential to produce alkanes: Plantactinospora alkalitolerans sp. nov.</title>
        <authorList>
            <person name="Carro L."/>
            <person name="Veyisoglu A."/>
            <person name="Guven K."/>
            <person name="Schumann P."/>
            <person name="Klenk H.-P."/>
            <person name="Sahin N."/>
        </authorList>
    </citation>
    <scope>NUCLEOTIDE SEQUENCE [LARGE SCALE GENOMIC DNA]</scope>
    <source>
        <strain evidence="9 10">S1510</strain>
    </source>
</reference>
<keyword evidence="3" id="KW-0238">DNA-binding</keyword>
<dbReference type="Proteomes" id="UP000638560">
    <property type="component" value="Unassembled WGS sequence"/>
</dbReference>
<evidence type="ECO:0000256" key="3">
    <source>
        <dbReference type="ARBA" id="ARBA00023125"/>
    </source>
</evidence>
<feature type="region of interest" description="Disordered" evidence="6">
    <location>
        <begin position="1"/>
        <end position="26"/>
    </location>
</feature>
<dbReference type="SUPFAM" id="SSF46894">
    <property type="entry name" value="C-terminal effector domain of the bipartite response regulators"/>
    <property type="match status" value="1"/>
</dbReference>
<dbReference type="CDD" id="cd06170">
    <property type="entry name" value="LuxR_C_like"/>
    <property type="match status" value="1"/>
</dbReference>
<dbReference type="SMART" id="SM00448">
    <property type="entry name" value="REC"/>
    <property type="match status" value="1"/>
</dbReference>
<dbReference type="CDD" id="cd17535">
    <property type="entry name" value="REC_NarL-like"/>
    <property type="match status" value="1"/>
</dbReference>
<feature type="compositionally biased region" description="Gly residues" evidence="6">
    <location>
        <begin position="1"/>
        <end position="21"/>
    </location>
</feature>
<evidence type="ECO:0000259" key="7">
    <source>
        <dbReference type="PROSITE" id="PS50043"/>
    </source>
</evidence>
<evidence type="ECO:0000259" key="8">
    <source>
        <dbReference type="PROSITE" id="PS50110"/>
    </source>
</evidence>
<dbReference type="InterPro" id="IPR058245">
    <property type="entry name" value="NreC/VraR/RcsB-like_REC"/>
</dbReference>
<evidence type="ECO:0000313" key="9">
    <source>
        <dbReference type="EMBL" id="MBF9134907.1"/>
    </source>
</evidence>
<dbReference type="EMBL" id="JADPUN010000400">
    <property type="protein sequence ID" value="MBF9134907.1"/>
    <property type="molecule type" value="Genomic_DNA"/>
</dbReference>
<evidence type="ECO:0000256" key="2">
    <source>
        <dbReference type="ARBA" id="ARBA00023015"/>
    </source>
</evidence>
<gene>
    <name evidence="9" type="ORF">I0C86_39190</name>
</gene>
<accession>A0ABS0H9Z7</accession>
<dbReference type="PRINTS" id="PR00038">
    <property type="entry name" value="HTHLUXR"/>
</dbReference>
<keyword evidence="2" id="KW-0805">Transcription regulation</keyword>
<evidence type="ECO:0000256" key="5">
    <source>
        <dbReference type="PROSITE-ProRule" id="PRU00169"/>
    </source>
</evidence>
<feature type="domain" description="Response regulatory" evidence="8">
    <location>
        <begin position="28"/>
        <end position="146"/>
    </location>
</feature>
<protein>
    <submittedName>
        <fullName evidence="9">Response regulator transcription factor</fullName>
    </submittedName>
</protein>
<dbReference type="InterPro" id="IPR011006">
    <property type="entry name" value="CheY-like_superfamily"/>
</dbReference>
<evidence type="ECO:0000256" key="6">
    <source>
        <dbReference type="SAM" id="MobiDB-lite"/>
    </source>
</evidence>
<dbReference type="InterPro" id="IPR001789">
    <property type="entry name" value="Sig_transdc_resp-reg_receiver"/>
</dbReference>
<feature type="modified residue" description="4-aspartylphosphate" evidence="5">
    <location>
        <position position="79"/>
    </location>
</feature>
<feature type="domain" description="HTH luxR-type" evidence="7">
    <location>
        <begin position="174"/>
        <end position="239"/>
    </location>
</feature>
<dbReference type="PANTHER" id="PTHR43214">
    <property type="entry name" value="TWO-COMPONENT RESPONSE REGULATOR"/>
    <property type="match status" value="1"/>
</dbReference>
<dbReference type="Pfam" id="PF00196">
    <property type="entry name" value="GerE"/>
    <property type="match status" value="1"/>
</dbReference>
<dbReference type="PROSITE" id="PS50043">
    <property type="entry name" value="HTH_LUXR_2"/>
    <property type="match status" value="1"/>
</dbReference>
<keyword evidence="10" id="KW-1185">Reference proteome</keyword>
<organism evidence="9 10">
    <name type="scientific">Plantactinospora alkalitolerans</name>
    <dbReference type="NCBI Taxonomy" id="2789879"/>
    <lineage>
        <taxon>Bacteria</taxon>
        <taxon>Bacillati</taxon>
        <taxon>Actinomycetota</taxon>
        <taxon>Actinomycetes</taxon>
        <taxon>Micromonosporales</taxon>
        <taxon>Micromonosporaceae</taxon>
        <taxon>Plantactinospora</taxon>
    </lineage>
</organism>
<dbReference type="PROSITE" id="PS50110">
    <property type="entry name" value="RESPONSE_REGULATORY"/>
    <property type="match status" value="1"/>
</dbReference>
<keyword evidence="1 5" id="KW-0597">Phosphoprotein</keyword>
<dbReference type="Gene3D" id="3.40.50.2300">
    <property type="match status" value="1"/>
</dbReference>
<evidence type="ECO:0000313" key="10">
    <source>
        <dbReference type="Proteomes" id="UP000638560"/>
    </source>
</evidence>
<dbReference type="Pfam" id="PF00072">
    <property type="entry name" value="Response_reg"/>
    <property type="match status" value="1"/>
</dbReference>
<dbReference type="RefSeq" id="WP_196206375.1">
    <property type="nucleotide sequence ID" value="NZ_JADPUN010000400.1"/>
</dbReference>
<dbReference type="PANTHER" id="PTHR43214:SF24">
    <property type="entry name" value="TRANSCRIPTIONAL REGULATORY PROTEIN NARL-RELATED"/>
    <property type="match status" value="1"/>
</dbReference>
<evidence type="ECO:0000256" key="1">
    <source>
        <dbReference type="ARBA" id="ARBA00022553"/>
    </source>
</evidence>
<comment type="caution">
    <text evidence="9">The sequence shown here is derived from an EMBL/GenBank/DDBJ whole genome shotgun (WGS) entry which is preliminary data.</text>
</comment>
<evidence type="ECO:0000256" key="4">
    <source>
        <dbReference type="ARBA" id="ARBA00023163"/>
    </source>
</evidence>
<name>A0ABS0H9Z7_9ACTN</name>
<proteinExistence type="predicted"/>
<dbReference type="SMART" id="SM00421">
    <property type="entry name" value="HTH_LUXR"/>
    <property type="match status" value="1"/>
</dbReference>
<dbReference type="SUPFAM" id="SSF52172">
    <property type="entry name" value="CheY-like"/>
    <property type="match status" value="1"/>
</dbReference>
<keyword evidence="4" id="KW-0804">Transcription</keyword>
<sequence>MTGDGAGAGPAGRGPTTGDGTGPSPTIRVLIADDQDLVRLGLRALLESEPDLRVVGEAADGLGTVELARRERPDVVLMDVRMPGIDGIEATRRIVADPELTGTRVVVLTTFELDEYVFDALRHGASGFLTKDTRPVELLRAVRLVAGGEALLSPSVTRRVVREFATRPSRVLRPHPQLDTLTERERQIVGLVGEGLSNAEIAAQLLVSPATARTHVSRAMIKLAARDRAQLVVFAYQSGLVEL</sequence>